<dbReference type="Pfam" id="PF13333">
    <property type="entry name" value="rve_2"/>
    <property type="match status" value="1"/>
</dbReference>
<dbReference type="Proteomes" id="UP000297975">
    <property type="component" value="Unassembled WGS sequence"/>
</dbReference>
<dbReference type="SUPFAM" id="SSF53098">
    <property type="entry name" value="Ribonuclease H-like"/>
    <property type="match status" value="1"/>
</dbReference>
<dbReference type="RefSeq" id="WP_134341673.1">
    <property type="nucleotide sequence ID" value="NZ_SOPW01000043.1"/>
</dbReference>
<dbReference type="Pfam" id="PF00665">
    <property type="entry name" value="rve"/>
    <property type="match status" value="1"/>
</dbReference>
<comment type="caution">
    <text evidence="3">The sequence shown here is derived from an EMBL/GenBank/DDBJ whole genome shotgun (WGS) entry which is preliminary data.</text>
</comment>
<dbReference type="InterPro" id="IPR055247">
    <property type="entry name" value="InsJ-like_HTH"/>
</dbReference>
<dbReference type="InterPro" id="IPR036397">
    <property type="entry name" value="RNaseH_sf"/>
</dbReference>
<dbReference type="Gene3D" id="3.30.420.10">
    <property type="entry name" value="Ribonuclease H-like superfamily/Ribonuclease H"/>
    <property type="match status" value="1"/>
</dbReference>
<dbReference type="Pfam" id="PF13384">
    <property type="entry name" value="HTH_23"/>
    <property type="match status" value="1"/>
</dbReference>
<dbReference type="AlphaFoldDB" id="A0A4Y8IAB1"/>
<dbReference type="OrthoDB" id="9781005at2"/>
<organism evidence="3 4">
    <name type="scientific">Filobacillus milosensis</name>
    <dbReference type="NCBI Taxonomy" id="94137"/>
    <lineage>
        <taxon>Bacteria</taxon>
        <taxon>Bacillati</taxon>
        <taxon>Bacillota</taxon>
        <taxon>Bacilli</taxon>
        <taxon>Bacillales</taxon>
        <taxon>Bacillaceae</taxon>
        <taxon>Filobacillus</taxon>
    </lineage>
</organism>
<dbReference type="SUPFAM" id="SSF46689">
    <property type="entry name" value="Homeodomain-like"/>
    <property type="match status" value="1"/>
</dbReference>
<dbReference type="GO" id="GO:0003676">
    <property type="term" value="F:nucleic acid binding"/>
    <property type="evidence" value="ECO:0007669"/>
    <property type="project" value="InterPro"/>
</dbReference>
<sequence>MGKNRFYPEEVKQEVIRLKLSGEWTNREIMERFGIKNRSQIKTWMRWHRNDENHRLAQPIGKQYTFGKGPEDDSELAQLKRKVTYYEMRDELMGKVPRNRKEVVPEIFVEVVEAFKDRFTTKEICECFEIPRSTYYRWKRRANQKIPDFHQLIINTCKQLSHRVGHRKVREILWKDYQIKKNRKTVQKVMQKYEIQCRVKVKRQKYIAGESKIIVPNLLKQDFKAEKPNQKWVTDITYLPYGPKMLYLSTIMDLYNNEVIAYKISDSQQVDFVLETLREACNGRETHEVILHSDQGAQYTSYAFQALAKENGITTSMSRKGNCFDNAVIESFHSSLKSEEFAAQLRATLTTTIVIEKVINYMYYYNYIRPFSKLNCHSPVEYRTVAA</sequence>
<dbReference type="PANTHER" id="PTHR46889">
    <property type="entry name" value="TRANSPOSASE INSF FOR INSERTION SEQUENCE IS3B-RELATED"/>
    <property type="match status" value="1"/>
</dbReference>
<feature type="domain" description="Integrase catalytic" evidence="2">
    <location>
        <begin position="224"/>
        <end position="387"/>
    </location>
</feature>
<dbReference type="InterPro" id="IPR001584">
    <property type="entry name" value="Integrase_cat-core"/>
</dbReference>
<comment type="function">
    <text evidence="1">Involved in the transposition of the insertion sequence.</text>
</comment>
<evidence type="ECO:0000256" key="1">
    <source>
        <dbReference type="ARBA" id="ARBA00002286"/>
    </source>
</evidence>
<dbReference type="InterPro" id="IPR009057">
    <property type="entry name" value="Homeodomain-like_sf"/>
</dbReference>
<evidence type="ECO:0000259" key="2">
    <source>
        <dbReference type="PROSITE" id="PS50994"/>
    </source>
</evidence>
<dbReference type="Pfam" id="PF13518">
    <property type="entry name" value="HTH_28"/>
    <property type="match status" value="1"/>
</dbReference>
<protein>
    <submittedName>
        <fullName evidence="3">IS3 family transposase</fullName>
    </submittedName>
</protein>
<dbReference type="InterPro" id="IPR050900">
    <property type="entry name" value="Transposase_IS3/IS150/IS904"/>
</dbReference>
<name>A0A4Y8IAB1_9BACI</name>
<dbReference type="PROSITE" id="PS50994">
    <property type="entry name" value="INTEGRASE"/>
    <property type="match status" value="1"/>
</dbReference>
<dbReference type="InterPro" id="IPR048020">
    <property type="entry name" value="Transpos_IS3"/>
</dbReference>
<reference evidence="3 4" key="1">
    <citation type="submission" date="2019-03" db="EMBL/GenBank/DDBJ databases">
        <authorList>
            <person name="He R.-H."/>
        </authorList>
    </citation>
    <scope>NUCLEOTIDE SEQUENCE [LARGE SCALE GENOMIC DNA]</scope>
    <source>
        <strain evidence="4">SH 714</strain>
    </source>
</reference>
<gene>
    <name evidence="3" type="ORF">E3U55_17070</name>
</gene>
<dbReference type="InterPro" id="IPR012337">
    <property type="entry name" value="RNaseH-like_sf"/>
</dbReference>
<evidence type="ECO:0000313" key="4">
    <source>
        <dbReference type="Proteomes" id="UP000297975"/>
    </source>
</evidence>
<dbReference type="EMBL" id="SOPW01000043">
    <property type="protein sequence ID" value="TFB12772.1"/>
    <property type="molecule type" value="Genomic_DNA"/>
</dbReference>
<dbReference type="Pfam" id="PF13276">
    <property type="entry name" value="HTH_21"/>
    <property type="match status" value="1"/>
</dbReference>
<proteinExistence type="predicted"/>
<keyword evidence="4" id="KW-1185">Reference proteome</keyword>
<dbReference type="PANTHER" id="PTHR46889:SF5">
    <property type="entry name" value="INTEGRASE PROTEIN"/>
    <property type="match status" value="1"/>
</dbReference>
<dbReference type="InterPro" id="IPR025948">
    <property type="entry name" value="HTH-like_dom"/>
</dbReference>
<dbReference type="GO" id="GO:0015074">
    <property type="term" value="P:DNA integration"/>
    <property type="evidence" value="ECO:0007669"/>
    <property type="project" value="InterPro"/>
</dbReference>
<evidence type="ECO:0000313" key="3">
    <source>
        <dbReference type="EMBL" id="TFB12772.1"/>
    </source>
</evidence>
<accession>A0A4Y8IAB1</accession>
<dbReference type="NCBIfam" id="NF033516">
    <property type="entry name" value="transpos_IS3"/>
    <property type="match status" value="1"/>
</dbReference>